<keyword evidence="5" id="KW-1185">Reference proteome</keyword>
<dbReference type="RefSeq" id="WP_003329791.1">
    <property type="nucleotide sequence ID" value="NZ_AJLR01000036.1"/>
</dbReference>
<dbReference type="InterPro" id="IPR013655">
    <property type="entry name" value="PAS_fold_3"/>
</dbReference>
<dbReference type="InterPro" id="IPR029787">
    <property type="entry name" value="Nucleotide_cyclase"/>
</dbReference>
<dbReference type="NCBIfam" id="TIGR00229">
    <property type="entry name" value="sensory_box"/>
    <property type="match status" value="2"/>
</dbReference>
<dbReference type="CDD" id="cd00130">
    <property type="entry name" value="PAS"/>
    <property type="match status" value="2"/>
</dbReference>
<dbReference type="InterPro" id="IPR035965">
    <property type="entry name" value="PAS-like_dom_sf"/>
</dbReference>
<dbReference type="SMART" id="SM00267">
    <property type="entry name" value="GGDEF"/>
    <property type="match status" value="1"/>
</dbReference>
<dbReference type="CDD" id="cd01949">
    <property type="entry name" value="GGDEF"/>
    <property type="match status" value="1"/>
</dbReference>
<dbReference type="PROSITE" id="PS50113">
    <property type="entry name" value="PAC"/>
    <property type="match status" value="1"/>
</dbReference>
<dbReference type="GO" id="GO:0043709">
    <property type="term" value="P:cell adhesion involved in single-species biofilm formation"/>
    <property type="evidence" value="ECO:0007669"/>
    <property type="project" value="TreeGrafter"/>
</dbReference>
<dbReference type="PATRIC" id="fig|1131731.3.peg.646"/>
<dbReference type="Gene3D" id="3.30.70.270">
    <property type="match status" value="1"/>
</dbReference>
<dbReference type="SUPFAM" id="SSF55785">
    <property type="entry name" value="PYP-like sensor domain (PAS domain)"/>
    <property type="match status" value="2"/>
</dbReference>
<dbReference type="GO" id="GO:0052621">
    <property type="term" value="F:diguanylate cyclase activity"/>
    <property type="evidence" value="ECO:0007669"/>
    <property type="project" value="TreeGrafter"/>
</dbReference>
<dbReference type="Pfam" id="PF00990">
    <property type="entry name" value="GGDEF"/>
    <property type="match status" value="1"/>
</dbReference>
<dbReference type="EMBL" id="AJLR01000036">
    <property type="protein sequence ID" value="EKN68741.1"/>
    <property type="molecule type" value="Genomic_DNA"/>
</dbReference>
<dbReference type="PANTHER" id="PTHR45138:SF9">
    <property type="entry name" value="DIGUANYLATE CYCLASE DGCM-RELATED"/>
    <property type="match status" value="1"/>
</dbReference>
<dbReference type="SMART" id="SM00086">
    <property type="entry name" value="PAC"/>
    <property type="match status" value="2"/>
</dbReference>
<evidence type="ECO:0000259" key="3">
    <source>
        <dbReference type="PROSITE" id="PS50887"/>
    </source>
</evidence>
<sequence length="444" mass="51268">MLRFSKFIDHSGDIQQLRESELQYRQLVELSPDTIAVHQEGKFVYINPAGLKLLHANHEEELIGKSIFDIVHPDYRDLAQQRVHQSYFEHKINELAKEKFITLDGQVIDVEVITSPISFRGKPATQVIVRDITERLRLEEDLRQSHQRMQRILTKARIGTALVDVEGGRLLGTDSTLQQILGYSEEELLYKTFSELTYPEDTRKNLDLYEELLEGKREHYHMEKRYIRKDGSIIWGDLTVSLVNENPPSIMAMVKDITERKLAEQQLREAQELWQQISTLDGLTGIANRRYFDEKLESEWENSIRNSTSLSLLLIDIDYFKAYNDTYGHLGGDKCLRKVAKTLKETLKKPSDLACRYGGEEFVIILPDTDGEGARGIAENIRMAIEQLKIPHKQSKVSDHVTVCVGYATKKPNSFMRIKDFIYQSDQALYMAKEEGRNRIKGFA</sequence>
<protein>
    <submittedName>
        <fullName evidence="4">Cph2</fullName>
    </submittedName>
</protein>
<dbReference type="InterPro" id="IPR043128">
    <property type="entry name" value="Rev_trsase/Diguanyl_cyclase"/>
</dbReference>
<dbReference type="Pfam" id="PF08447">
    <property type="entry name" value="PAS_3"/>
    <property type="match status" value="1"/>
</dbReference>
<dbReference type="PROSITE" id="PS50112">
    <property type="entry name" value="PAS"/>
    <property type="match status" value="2"/>
</dbReference>
<feature type="domain" description="GGDEF" evidence="3">
    <location>
        <begin position="308"/>
        <end position="444"/>
    </location>
</feature>
<evidence type="ECO:0000259" key="1">
    <source>
        <dbReference type="PROSITE" id="PS50112"/>
    </source>
</evidence>
<dbReference type="SMART" id="SM00091">
    <property type="entry name" value="PAS"/>
    <property type="match status" value="2"/>
</dbReference>
<accession>K6E636</accession>
<evidence type="ECO:0000259" key="2">
    <source>
        <dbReference type="PROSITE" id="PS50113"/>
    </source>
</evidence>
<gene>
    <name evidence="4" type="ORF">BAZO_03146</name>
</gene>
<dbReference type="InterPro" id="IPR013767">
    <property type="entry name" value="PAS_fold"/>
</dbReference>
<proteinExistence type="predicted"/>
<dbReference type="SUPFAM" id="SSF55073">
    <property type="entry name" value="Nucleotide cyclase"/>
    <property type="match status" value="1"/>
</dbReference>
<name>K6E636_SCHAZ</name>
<feature type="domain" description="PAC" evidence="2">
    <location>
        <begin position="220"/>
        <end position="269"/>
    </location>
</feature>
<dbReference type="Pfam" id="PF00989">
    <property type="entry name" value="PAS"/>
    <property type="match status" value="1"/>
</dbReference>
<dbReference type="InterPro" id="IPR000014">
    <property type="entry name" value="PAS"/>
</dbReference>
<dbReference type="InterPro" id="IPR000160">
    <property type="entry name" value="GGDEF_dom"/>
</dbReference>
<dbReference type="STRING" id="1131731.BAZO_03146"/>
<evidence type="ECO:0000313" key="5">
    <source>
        <dbReference type="Proteomes" id="UP000006315"/>
    </source>
</evidence>
<evidence type="ECO:0000313" key="4">
    <source>
        <dbReference type="EMBL" id="EKN68741.1"/>
    </source>
</evidence>
<dbReference type="PANTHER" id="PTHR45138">
    <property type="entry name" value="REGULATORY COMPONENTS OF SENSORY TRANSDUCTION SYSTEM"/>
    <property type="match status" value="1"/>
</dbReference>
<dbReference type="Gene3D" id="3.30.450.20">
    <property type="entry name" value="PAS domain"/>
    <property type="match status" value="2"/>
</dbReference>
<organism evidence="4 5">
    <name type="scientific">Schinkia azotoformans LMG 9581</name>
    <dbReference type="NCBI Taxonomy" id="1131731"/>
    <lineage>
        <taxon>Bacteria</taxon>
        <taxon>Bacillati</taxon>
        <taxon>Bacillota</taxon>
        <taxon>Bacilli</taxon>
        <taxon>Bacillales</taxon>
        <taxon>Bacillaceae</taxon>
        <taxon>Calidifontibacillus/Schinkia group</taxon>
        <taxon>Schinkia</taxon>
    </lineage>
</organism>
<dbReference type="InterPro" id="IPR000700">
    <property type="entry name" value="PAS-assoc_C"/>
</dbReference>
<dbReference type="AlphaFoldDB" id="K6E636"/>
<feature type="domain" description="PAS" evidence="1">
    <location>
        <begin position="20"/>
        <end position="90"/>
    </location>
</feature>
<dbReference type="InterPro" id="IPR050469">
    <property type="entry name" value="Diguanylate_Cyclase"/>
</dbReference>
<dbReference type="NCBIfam" id="TIGR00254">
    <property type="entry name" value="GGDEF"/>
    <property type="match status" value="1"/>
</dbReference>
<reference evidence="4 5" key="1">
    <citation type="journal article" date="2012" name="Front. Microbiol.">
        <title>Redundancy and modularity in membrane-associated dissimilatory nitrate reduction in Bacillus.</title>
        <authorList>
            <person name="Heylen K."/>
            <person name="Keltjens J."/>
        </authorList>
    </citation>
    <scope>NUCLEOTIDE SEQUENCE [LARGE SCALE GENOMIC DNA]</scope>
    <source>
        <strain evidence="4 5">LMG 9581</strain>
    </source>
</reference>
<comment type="caution">
    <text evidence="4">The sequence shown here is derived from an EMBL/GenBank/DDBJ whole genome shotgun (WGS) entry which is preliminary data.</text>
</comment>
<dbReference type="FunFam" id="3.30.70.270:FF:000001">
    <property type="entry name" value="Diguanylate cyclase domain protein"/>
    <property type="match status" value="1"/>
</dbReference>
<dbReference type="InterPro" id="IPR001610">
    <property type="entry name" value="PAC"/>
</dbReference>
<feature type="domain" description="PAS" evidence="1">
    <location>
        <begin position="145"/>
        <end position="216"/>
    </location>
</feature>
<dbReference type="GO" id="GO:0005886">
    <property type="term" value="C:plasma membrane"/>
    <property type="evidence" value="ECO:0007669"/>
    <property type="project" value="TreeGrafter"/>
</dbReference>
<dbReference type="Proteomes" id="UP000006315">
    <property type="component" value="Unassembled WGS sequence"/>
</dbReference>
<dbReference type="GO" id="GO:0006355">
    <property type="term" value="P:regulation of DNA-templated transcription"/>
    <property type="evidence" value="ECO:0007669"/>
    <property type="project" value="InterPro"/>
</dbReference>
<dbReference type="PROSITE" id="PS50887">
    <property type="entry name" value="GGDEF"/>
    <property type="match status" value="1"/>
</dbReference>
<dbReference type="GO" id="GO:1902201">
    <property type="term" value="P:negative regulation of bacterial-type flagellum-dependent cell motility"/>
    <property type="evidence" value="ECO:0007669"/>
    <property type="project" value="TreeGrafter"/>
</dbReference>